<evidence type="ECO:0000256" key="9">
    <source>
        <dbReference type="SAM" id="SignalP"/>
    </source>
</evidence>
<evidence type="ECO:0000259" key="10">
    <source>
        <dbReference type="Pfam" id="PF00999"/>
    </source>
</evidence>
<keyword evidence="3" id="KW-0050">Antiport</keyword>
<comment type="subcellular location">
    <subcellularLocation>
        <location evidence="1">Membrane</location>
        <topology evidence="1">Multi-pass membrane protein</topology>
    </subcellularLocation>
</comment>
<dbReference type="Gene3D" id="1.20.1530.20">
    <property type="match status" value="1"/>
</dbReference>
<dbReference type="InterPro" id="IPR045158">
    <property type="entry name" value="KEA4/5/6-like"/>
</dbReference>
<proteinExistence type="predicted"/>
<evidence type="ECO:0000256" key="3">
    <source>
        <dbReference type="ARBA" id="ARBA00022449"/>
    </source>
</evidence>
<feature type="signal peptide" evidence="9">
    <location>
        <begin position="1"/>
        <end position="29"/>
    </location>
</feature>
<sequence length="266" mass="28759">MVEGGGRRRRSFLSFELALLSLFLCLSIASPRALPDSDLNLLEETVGNSSSDAAYLNASFLGKPKEGSFADIIDRALEKEFNESDQTEGEIIFHLVVISIAVADPGSFNNSVAGQQAVLETVARVKTTKKNETKEEKHFQLHDVFNLDNDNRAEDTPTLIDRKDNVFIISNFKSKYPVLQLDLRLISDLVVVIVSATCGGIAFACAGQPVITGYLLAGSIIGPGGLNLISEMVQVETVAQFGVVFLLFALGLEFSTAKVRSTSLIA</sequence>
<evidence type="ECO:0000256" key="2">
    <source>
        <dbReference type="ARBA" id="ARBA00022448"/>
    </source>
</evidence>
<keyword evidence="6" id="KW-1133">Transmembrane helix</keyword>
<feature type="chain" id="PRO_5035829249" description="Cation/H+ exchanger transmembrane domain-containing protein" evidence="9">
    <location>
        <begin position="30"/>
        <end position="266"/>
    </location>
</feature>
<dbReference type="Pfam" id="PF00999">
    <property type="entry name" value="Na_H_Exchanger"/>
    <property type="match status" value="1"/>
</dbReference>
<keyword evidence="5 9" id="KW-0732">Signal</keyword>
<comment type="caution">
    <text evidence="11">The sequence shown here is derived from an EMBL/GenBank/DDBJ whole genome shotgun (WGS) entry which is preliminary data.</text>
</comment>
<organism evidence="11">
    <name type="scientific">Brassica cretica</name>
    <name type="common">Mustard</name>
    <dbReference type="NCBI Taxonomy" id="69181"/>
    <lineage>
        <taxon>Eukaryota</taxon>
        <taxon>Viridiplantae</taxon>
        <taxon>Streptophyta</taxon>
        <taxon>Embryophyta</taxon>
        <taxon>Tracheophyta</taxon>
        <taxon>Spermatophyta</taxon>
        <taxon>Magnoliopsida</taxon>
        <taxon>eudicotyledons</taxon>
        <taxon>Gunneridae</taxon>
        <taxon>Pentapetalae</taxon>
        <taxon>rosids</taxon>
        <taxon>malvids</taxon>
        <taxon>Brassicales</taxon>
        <taxon>Brassicaceae</taxon>
        <taxon>Brassiceae</taxon>
        <taxon>Brassica</taxon>
    </lineage>
</organism>
<dbReference type="GO" id="GO:0016020">
    <property type="term" value="C:membrane"/>
    <property type="evidence" value="ECO:0007669"/>
    <property type="project" value="UniProtKB-SubCell"/>
</dbReference>
<evidence type="ECO:0000256" key="4">
    <source>
        <dbReference type="ARBA" id="ARBA00022692"/>
    </source>
</evidence>
<evidence type="ECO:0000256" key="8">
    <source>
        <dbReference type="ARBA" id="ARBA00023136"/>
    </source>
</evidence>
<dbReference type="GO" id="GO:0015386">
    <property type="term" value="F:potassium:proton antiporter activity"/>
    <property type="evidence" value="ECO:0007669"/>
    <property type="project" value="InterPro"/>
</dbReference>
<protein>
    <recommendedName>
        <fullName evidence="10">Cation/H+ exchanger transmembrane domain-containing protein</fullName>
    </recommendedName>
</protein>
<dbReference type="EMBL" id="QGKY02001015">
    <property type="protein sequence ID" value="KAF2575430.1"/>
    <property type="molecule type" value="Genomic_DNA"/>
</dbReference>
<keyword evidence="8" id="KW-0472">Membrane</keyword>
<dbReference type="InterPro" id="IPR006153">
    <property type="entry name" value="Cation/H_exchanger_TM"/>
</dbReference>
<dbReference type="InterPro" id="IPR038770">
    <property type="entry name" value="Na+/solute_symporter_sf"/>
</dbReference>
<evidence type="ECO:0000256" key="5">
    <source>
        <dbReference type="ARBA" id="ARBA00022729"/>
    </source>
</evidence>
<feature type="domain" description="Cation/H+ exchanger transmembrane" evidence="10">
    <location>
        <begin position="193"/>
        <end position="261"/>
    </location>
</feature>
<keyword evidence="4" id="KW-0812">Transmembrane</keyword>
<accession>A0A8S9IZB7</accession>
<dbReference type="AlphaFoldDB" id="A0A8S9IZB7"/>
<evidence type="ECO:0000256" key="6">
    <source>
        <dbReference type="ARBA" id="ARBA00022989"/>
    </source>
</evidence>
<gene>
    <name evidence="11" type="ORF">F2Q70_00006274</name>
</gene>
<evidence type="ECO:0000256" key="7">
    <source>
        <dbReference type="ARBA" id="ARBA00023065"/>
    </source>
</evidence>
<reference evidence="11" key="1">
    <citation type="submission" date="2019-12" db="EMBL/GenBank/DDBJ databases">
        <title>Genome sequencing and annotation of Brassica cretica.</title>
        <authorList>
            <person name="Studholme D.J."/>
            <person name="Sarris P.F."/>
        </authorList>
    </citation>
    <scope>NUCLEOTIDE SEQUENCE</scope>
    <source>
        <strain evidence="11">PFS-102/07</strain>
        <tissue evidence="11">Leaf</tissue>
    </source>
</reference>
<keyword evidence="7" id="KW-0406">Ion transport</keyword>
<evidence type="ECO:0000256" key="1">
    <source>
        <dbReference type="ARBA" id="ARBA00004141"/>
    </source>
</evidence>
<evidence type="ECO:0000313" key="11">
    <source>
        <dbReference type="EMBL" id="KAF2575430.1"/>
    </source>
</evidence>
<dbReference type="PANTHER" id="PTHR16254">
    <property type="entry name" value="POTASSIUM/PROTON ANTIPORTER-RELATED"/>
    <property type="match status" value="1"/>
</dbReference>
<keyword evidence="2" id="KW-0813">Transport</keyword>
<name>A0A8S9IZB7_BRACR</name>
<dbReference type="PANTHER" id="PTHR16254:SF29">
    <property type="entry name" value="K(+) EFFLUX ANTIPORTER 6"/>
    <property type="match status" value="1"/>
</dbReference>